<protein>
    <submittedName>
        <fullName evidence="2">Predicted protein</fullName>
    </submittedName>
</protein>
<dbReference type="KEGG" id="lbc:LACBIDRAFT_305656"/>
<sequence length="105" mass="12066">MTHHDNHTTTTTLHDTSAPCHVTQRPRKTHAMAPEPRTTSRGSQATRRTTDDDDDDDDNHIVVVIVYQTRTTRMASKRRMDYDEDTPSADHHETCQAPTTVKKRR</sequence>
<keyword evidence="3" id="KW-1185">Reference proteome</keyword>
<feature type="region of interest" description="Disordered" evidence="1">
    <location>
        <begin position="1"/>
        <end position="60"/>
    </location>
</feature>
<evidence type="ECO:0000256" key="1">
    <source>
        <dbReference type="SAM" id="MobiDB-lite"/>
    </source>
</evidence>
<dbReference type="RefSeq" id="XP_001874699.1">
    <property type="nucleotide sequence ID" value="XM_001874664.1"/>
</dbReference>
<name>B0CUR5_LACBS</name>
<reference evidence="2 3" key="1">
    <citation type="journal article" date="2008" name="Nature">
        <title>The genome of Laccaria bicolor provides insights into mycorrhizal symbiosis.</title>
        <authorList>
            <person name="Martin F."/>
            <person name="Aerts A."/>
            <person name="Ahren D."/>
            <person name="Brun A."/>
            <person name="Danchin E.G.J."/>
            <person name="Duchaussoy F."/>
            <person name="Gibon J."/>
            <person name="Kohler A."/>
            <person name="Lindquist E."/>
            <person name="Pereda V."/>
            <person name="Salamov A."/>
            <person name="Shapiro H.J."/>
            <person name="Wuyts J."/>
            <person name="Blaudez D."/>
            <person name="Buee M."/>
            <person name="Brokstein P."/>
            <person name="Canbaeck B."/>
            <person name="Cohen D."/>
            <person name="Courty P.E."/>
            <person name="Coutinho P.M."/>
            <person name="Delaruelle C."/>
            <person name="Detter J.C."/>
            <person name="Deveau A."/>
            <person name="DiFazio S."/>
            <person name="Duplessis S."/>
            <person name="Fraissinet-Tachet L."/>
            <person name="Lucic E."/>
            <person name="Frey-Klett P."/>
            <person name="Fourrey C."/>
            <person name="Feussner I."/>
            <person name="Gay G."/>
            <person name="Grimwood J."/>
            <person name="Hoegger P.J."/>
            <person name="Jain P."/>
            <person name="Kilaru S."/>
            <person name="Labbe J."/>
            <person name="Lin Y.C."/>
            <person name="Legue V."/>
            <person name="Le Tacon F."/>
            <person name="Marmeisse R."/>
            <person name="Melayah D."/>
            <person name="Montanini B."/>
            <person name="Muratet M."/>
            <person name="Nehls U."/>
            <person name="Niculita-Hirzel H."/>
            <person name="Oudot-Le Secq M.P."/>
            <person name="Peter M."/>
            <person name="Quesneville H."/>
            <person name="Rajashekar B."/>
            <person name="Reich M."/>
            <person name="Rouhier N."/>
            <person name="Schmutz J."/>
            <person name="Yin T."/>
            <person name="Chalot M."/>
            <person name="Henrissat B."/>
            <person name="Kuees U."/>
            <person name="Lucas S."/>
            <person name="Van de Peer Y."/>
            <person name="Podila G.K."/>
            <person name="Polle A."/>
            <person name="Pukkila P.J."/>
            <person name="Richardson P.M."/>
            <person name="Rouze P."/>
            <person name="Sanders I.R."/>
            <person name="Stajich J.E."/>
            <person name="Tunlid A."/>
            <person name="Tuskan G."/>
            <person name="Grigoriev I.V."/>
        </authorList>
    </citation>
    <scope>NUCLEOTIDE SEQUENCE [LARGE SCALE GENOMIC DNA]</scope>
    <source>
        <strain evidence="3">S238N-H82 / ATCC MYA-4686</strain>
    </source>
</reference>
<feature type="compositionally biased region" description="Polar residues" evidence="1">
    <location>
        <begin position="37"/>
        <end position="47"/>
    </location>
</feature>
<evidence type="ECO:0000313" key="3">
    <source>
        <dbReference type="Proteomes" id="UP000001194"/>
    </source>
</evidence>
<feature type="region of interest" description="Disordered" evidence="1">
    <location>
        <begin position="74"/>
        <end position="105"/>
    </location>
</feature>
<dbReference type="GeneID" id="6070079"/>
<dbReference type="AlphaFoldDB" id="B0CUR5"/>
<dbReference type="InParanoid" id="B0CUR5"/>
<organism evidence="3">
    <name type="scientific">Laccaria bicolor (strain S238N-H82 / ATCC MYA-4686)</name>
    <name type="common">Bicoloured deceiver</name>
    <name type="synonym">Laccaria laccata var. bicolor</name>
    <dbReference type="NCBI Taxonomy" id="486041"/>
    <lineage>
        <taxon>Eukaryota</taxon>
        <taxon>Fungi</taxon>
        <taxon>Dikarya</taxon>
        <taxon>Basidiomycota</taxon>
        <taxon>Agaricomycotina</taxon>
        <taxon>Agaricomycetes</taxon>
        <taxon>Agaricomycetidae</taxon>
        <taxon>Agaricales</taxon>
        <taxon>Agaricineae</taxon>
        <taxon>Hydnangiaceae</taxon>
        <taxon>Laccaria</taxon>
    </lineage>
</organism>
<accession>B0CUR5</accession>
<dbReference type="Proteomes" id="UP000001194">
    <property type="component" value="Unassembled WGS sequence"/>
</dbReference>
<dbReference type="HOGENOM" id="CLU_2237059_0_0_1"/>
<dbReference type="EMBL" id="DS547092">
    <property type="protein sequence ID" value="EDR14140.1"/>
    <property type="molecule type" value="Genomic_DNA"/>
</dbReference>
<evidence type="ECO:0000313" key="2">
    <source>
        <dbReference type="EMBL" id="EDR14140.1"/>
    </source>
</evidence>
<proteinExistence type="predicted"/>
<gene>
    <name evidence="2" type="ORF">LACBIDRAFT_305656</name>
</gene>